<reference evidence="4 5" key="1">
    <citation type="journal article" date="2019" name="Nat. Ecol. Evol.">
        <title>Megaphylogeny resolves global patterns of mushroom evolution.</title>
        <authorList>
            <person name="Varga T."/>
            <person name="Krizsan K."/>
            <person name="Foldi C."/>
            <person name="Dima B."/>
            <person name="Sanchez-Garcia M."/>
            <person name="Sanchez-Ramirez S."/>
            <person name="Szollosi G.J."/>
            <person name="Szarkandi J.G."/>
            <person name="Papp V."/>
            <person name="Albert L."/>
            <person name="Andreopoulos W."/>
            <person name="Angelini C."/>
            <person name="Antonin V."/>
            <person name="Barry K.W."/>
            <person name="Bougher N.L."/>
            <person name="Buchanan P."/>
            <person name="Buyck B."/>
            <person name="Bense V."/>
            <person name="Catcheside P."/>
            <person name="Chovatia M."/>
            <person name="Cooper J."/>
            <person name="Damon W."/>
            <person name="Desjardin D."/>
            <person name="Finy P."/>
            <person name="Geml J."/>
            <person name="Haridas S."/>
            <person name="Hughes K."/>
            <person name="Justo A."/>
            <person name="Karasinski D."/>
            <person name="Kautmanova I."/>
            <person name="Kiss B."/>
            <person name="Kocsube S."/>
            <person name="Kotiranta H."/>
            <person name="LaButti K.M."/>
            <person name="Lechner B.E."/>
            <person name="Liimatainen K."/>
            <person name="Lipzen A."/>
            <person name="Lukacs Z."/>
            <person name="Mihaltcheva S."/>
            <person name="Morgado L.N."/>
            <person name="Niskanen T."/>
            <person name="Noordeloos M.E."/>
            <person name="Ohm R.A."/>
            <person name="Ortiz-Santana B."/>
            <person name="Ovrebo C."/>
            <person name="Racz N."/>
            <person name="Riley R."/>
            <person name="Savchenko A."/>
            <person name="Shiryaev A."/>
            <person name="Soop K."/>
            <person name="Spirin V."/>
            <person name="Szebenyi C."/>
            <person name="Tomsovsky M."/>
            <person name="Tulloss R.E."/>
            <person name="Uehling J."/>
            <person name="Grigoriev I.V."/>
            <person name="Vagvolgyi C."/>
            <person name="Papp T."/>
            <person name="Martin F.M."/>
            <person name="Miettinen O."/>
            <person name="Hibbett D.S."/>
            <person name="Nagy L.G."/>
        </authorList>
    </citation>
    <scope>NUCLEOTIDE SEQUENCE [LARGE SCALE GENOMIC DNA]</scope>
    <source>
        <strain evidence="4 5">CBS 121175</strain>
    </source>
</reference>
<keyword evidence="2" id="KW-0472">Membrane</keyword>
<evidence type="ECO:0000313" key="4">
    <source>
        <dbReference type="EMBL" id="TFK24614.1"/>
    </source>
</evidence>
<keyword evidence="2" id="KW-1133">Transmembrane helix</keyword>
<keyword evidence="3" id="KW-0732">Signal</keyword>
<accession>A0A5C3KW20</accession>
<evidence type="ECO:0000256" key="1">
    <source>
        <dbReference type="SAM" id="MobiDB-lite"/>
    </source>
</evidence>
<protein>
    <recommendedName>
        <fullName evidence="6">Wax synthase domain-containing protein</fullName>
    </recommendedName>
</protein>
<keyword evidence="5" id="KW-1185">Reference proteome</keyword>
<sequence>MLLFVLLLATLAQITITHGQETTIQFNTNYRSTSDIVWSCLITVFACSWISVHPNVAGYNSTWWQRYRARLELMIWALVAPELIILWAYRQWLGARQLAAELGGKWTTTHAHFFQMGGFIFKEGNRVEYIGLDWLRLTNTDVTMLAGFEAWMTRSRPRRAMKALNDSLPTVPELADRSKGDPLTKTVVILQTFWFILQCLARKIQGLPTTEIEVITLAYAALTGVIYYFWWDKPLDVQCPIVVEIQPDDQPPHLELLPGTRPPPPPPETLSRSHSNTVVRGFFRAFNFRFILRRLDDIGQSLNSTMVYSNTTSLSLFFAAPTTDRMDSLLQIVAACLASGFGAIHMAAWAFFFPSATTQFLWRISSLCITVSPLAIVPPRLYAYVTGVAWSWEDPTKPVVDRGPGHGYRKAGGKKGWALMWSMRAAYCALVLYLPARIVLLVLAFMQLGRLTAGHHQTVEWTSFFPHVG</sequence>
<evidence type="ECO:0000256" key="2">
    <source>
        <dbReference type="SAM" id="Phobius"/>
    </source>
</evidence>
<feature type="transmembrane region" description="Helical" evidence="2">
    <location>
        <begin position="35"/>
        <end position="52"/>
    </location>
</feature>
<name>A0A5C3KW20_COPMA</name>
<dbReference type="OrthoDB" id="9451547at2759"/>
<evidence type="ECO:0000313" key="5">
    <source>
        <dbReference type="Proteomes" id="UP000307440"/>
    </source>
</evidence>
<evidence type="ECO:0008006" key="6">
    <source>
        <dbReference type="Google" id="ProtNLM"/>
    </source>
</evidence>
<evidence type="ECO:0000256" key="3">
    <source>
        <dbReference type="SAM" id="SignalP"/>
    </source>
</evidence>
<dbReference type="AlphaFoldDB" id="A0A5C3KW20"/>
<organism evidence="4 5">
    <name type="scientific">Coprinopsis marcescibilis</name>
    <name type="common">Agaric fungus</name>
    <name type="synonym">Psathyrella marcescibilis</name>
    <dbReference type="NCBI Taxonomy" id="230819"/>
    <lineage>
        <taxon>Eukaryota</taxon>
        <taxon>Fungi</taxon>
        <taxon>Dikarya</taxon>
        <taxon>Basidiomycota</taxon>
        <taxon>Agaricomycotina</taxon>
        <taxon>Agaricomycetes</taxon>
        <taxon>Agaricomycetidae</taxon>
        <taxon>Agaricales</taxon>
        <taxon>Agaricineae</taxon>
        <taxon>Psathyrellaceae</taxon>
        <taxon>Coprinopsis</taxon>
    </lineage>
</organism>
<feature type="transmembrane region" description="Helical" evidence="2">
    <location>
        <begin position="424"/>
        <end position="446"/>
    </location>
</feature>
<feature type="region of interest" description="Disordered" evidence="1">
    <location>
        <begin position="252"/>
        <end position="273"/>
    </location>
</feature>
<feature type="transmembrane region" description="Helical" evidence="2">
    <location>
        <begin position="329"/>
        <end position="353"/>
    </location>
</feature>
<keyword evidence="2" id="KW-0812">Transmembrane</keyword>
<dbReference type="PANTHER" id="PTHR35043:SF7">
    <property type="entry name" value="TRANSCRIPTION FACTOR DOMAIN-CONTAINING PROTEIN"/>
    <property type="match status" value="1"/>
</dbReference>
<feature type="signal peptide" evidence="3">
    <location>
        <begin position="1"/>
        <end position="19"/>
    </location>
</feature>
<feature type="transmembrane region" description="Helical" evidence="2">
    <location>
        <begin position="212"/>
        <end position="230"/>
    </location>
</feature>
<dbReference type="Proteomes" id="UP000307440">
    <property type="component" value="Unassembled WGS sequence"/>
</dbReference>
<feature type="transmembrane region" description="Helical" evidence="2">
    <location>
        <begin position="73"/>
        <end position="89"/>
    </location>
</feature>
<feature type="transmembrane region" description="Helical" evidence="2">
    <location>
        <begin position="360"/>
        <end position="377"/>
    </location>
</feature>
<dbReference type="STRING" id="230819.A0A5C3KW20"/>
<dbReference type="PANTHER" id="PTHR35043">
    <property type="entry name" value="TRANSCRIPTION FACTOR DOMAIN-CONTAINING PROTEIN"/>
    <property type="match status" value="1"/>
</dbReference>
<proteinExistence type="predicted"/>
<dbReference type="EMBL" id="ML210197">
    <property type="protein sequence ID" value="TFK24614.1"/>
    <property type="molecule type" value="Genomic_DNA"/>
</dbReference>
<feature type="chain" id="PRO_5023121705" description="Wax synthase domain-containing protein" evidence="3">
    <location>
        <begin position="20"/>
        <end position="469"/>
    </location>
</feature>
<gene>
    <name evidence="4" type="ORF">FA15DRAFT_669338</name>
</gene>